<keyword evidence="8" id="KW-1185">Reference proteome</keyword>
<feature type="compositionally biased region" description="Basic residues" evidence="4">
    <location>
        <begin position="538"/>
        <end position="552"/>
    </location>
</feature>
<feature type="compositionally biased region" description="Basic and acidic residues" evidence="4">
    <location>
        <begin position="148"/>
        <end position="171"/>
    </location>
</feature>
<feature type="domain" description="Ribosomal RNA-processing protein 14 N-terminal" evidence="6">
    <location>
        <begin position="15"/>
        <end position="71"/>
    </location>
</feature>
<evidence type="ECO:0000259" key="5">
    <source>
        <dbReference type="Pfam" id="PF04935"/>
    </source>
</evidence>
<evidence type="ECO:0000256" key="4">
    <source>
        <dbReference type="SAM" id="MobiDB-lite"/>
    </source>
</evidence>
<evidence type="ECO:0000313" key="8">
    <source>
        <dbReference type="Proteomes" id="UP001305779"/>
    </source>
</evidence>
<evidence type="ECO:0000256" key="3">
    <source>
        <dbReference type="ARBA" id="ARBA00023242"/>
    </source>
</evidence>
<sequence length="561" mass="63196">MGEQAEDPLDGLEERLQSHAKAFESLLALTPARDHYGSQIDDGHDPSEQWSRKKQTKEQKKAAKKAKLDPANQKSALDVMKEREKKRKRELGMEDEEQDEEGAAEKPANSKRQKQEPAEDEETKRKRIAEKRKEKRHAKNEKKKTLLAKKEAKKAAKQDKDLAELDAEKEQATAGADEEDSENDDEPETNGAADMDKLDFSGLADSDGGEDEEDEDEAAEASSAPTSPVVHSPAFDTSTNHSEASSSSSIHPPSISGESKELTRKQPSSTKPQLKLDLSEKSKTNSTSQKSLPDFNDPASGTSSPRIQLPDVDPAELQERLRKRIEELRARRKADGGDGKPAQSRQELLEQRRKKEEQRKAHKKELRRQAKEEEARKRDEQLRGSGSPLSTEIFNRNSPRPQDNSFSFSRLAFEDGTAADASLTELRDPKKRKGPQDPRTALTAAEKKQSRLAGLDAEKRSDIAEKDMWLNAKKRAHGERIRDDTSLLKKALKRKEKQKTKSEKEWNERKDAVVKGKEAKQKKREANLQKRREEKGQKGKKKSQGKGKKKARPGFEGRFKA</sequence>
<evidence type="ECO:0008006" key="9">
    <source>
        <dbReference type="Google" id="ProtNLM"/>
    </source>
</evidence>
<name>A0ABR0EA73_ZASCE</name>
<dbReference type="EMBL" id="JAXOVC010000008">
    <property type="protein sequence ID" value="KAK4498327.1"/>
    <property type="molecule type" value="Genomic_DNA"/>
</dbReference>
<feature type="compositionally biased region" description="Basic and acidic residues" evidence="4">
    <location>
        <begin position="34"/>
        <end position="61"/>
    </location>
</feature>
<dbReference type="PANTHER" id="PTHR14369:SF0">
    <property type="entry name" value="SURFEIT LOCUS PROTEIN 6"/>
    <property type="match status" value="1"/>
</dbReference>
<protein>
    <recommendedName>
        <fullName evidence="9">SURF6-domain-containing protein</fullName>
    </recommendedName>
</protein>
<feature type="compositionally biased region" description="Polar residues" evidence="4">
    <location>
        <begin position="387"/>
        <end position="408"/>
    </location>
</feature>
<comment type="subcellular location">
    <subcellularLocation>
        <location evidence="1">Nucleus</location>
    </subcellularLocation>
</comment>
<feature type="compositionally biased region" description="Basic and acidic residues" evidence="4">
    <location>
        <begin position="367"/>
        <end position="382"/>
    </location>
</feature>
<proteinExistence type="inferred from homology"/>
<evidence type="ECO:0000256" key="1">
    <source>
        <dbReference type="ARBA" id="ARBA00004123"/>
    </source>
</evidence>
<reference evidence="7 8" key="1">
    <citation type="journal article" date="2023" name="G3 (Bethesda)">
        <title>A chromosome-level genome assembly of Zasmidium syzygii isolated from banana leaves.</title>
        <authorList>
            <person name="van Westerhoven A.C."/>
            <person name="Mehrabi R."/>
            <person name="Talebi R."/>
            <person name="Steentjes M.B.F."/>
            <person name="Corcolon B."/>
            <person name="Chong P.A."/>
            <person name="Kema G.H.J."/>
            <person name="Seidl M.F."/>
        </authorList>
    </citation>
    <scope>NUCLEOTIDE SEQUENCE [LARGE SCALE GENOMIC DNA]</scope>
    <source>
        <strain evidence="7 8">P124</strain>
    </source>
</reference>
<feature type="compositionally biased region" description="Acidic residues" evidence="4">
    <location>
        <begin position="207"/>
        <end position="219"/>
    </location>
</feature>
<feature type="compositionally biased region" description="Basic and acidic residues" evidence="4">
    <location>
        <begin position="456"/>
        <end position="468"/>
    </location>
</feature>
<feature type="region of interest" description="Disordered" evidence="4">
    <location>
        <begin position="34"/>
        <end position="561"/>
    </location>
</feature>
<evidence type="ECO:0000256" key="2">
    <source>
        <dbReference type="ARBA" id="ARBA00005904"/>
    </source>
</evidence>
<keyword evidence="3" id="KW-0539">Nucleus</keyword>
<feature type="compositionally biased region" description="Acidic residues" evidence="4">
    <location>
        <begin position="176"/>
        <end position="188"/>
    </location>
</feature>
<dbReference type="Proteomes" id="UP001305779">
    <property type="component" value="Unassembled WGS sequence"/>
</dbReference>
<dbReference type="PANTHER" id="PTHR14369">
    <property type="entry name" value="SURFEIT LOCUS PROTEIN 6"/>
    <property type="match status" value="1"/>
</dbReference>
<accession>A0ABR0EA73</accession>
<organism evidence="7 8">
    <name type="scientific">Zasmidium cellare</name>
    <name type="common">Wine cellar mold</name>
    <name type="synonym">Racodium cellare</name>
    <dbReference type="NCBI Taxonomy" id="395010"/>
    <lineage>
        <taxon>Eukaryota</taxon>
        <taxon>Fungi</taxon>
        <taxon>Dikarya</taxon>
        <taxon>Ascomycota</taxon>
        <taxon>Pezizomycotina</taxon>
        <taxon>Dothideomycetes</taxon>
        <taxon>Dothideomycetidae</taxon>
        <taxon>Mycosphaerellales</taxon>
        <taxon>Mycosphaerellaceae</taxon>
        <taxon>Zasmidium</taxon>
    </lineage>
</organism>
<comment type="similarity">
    <text evidence="2">Belongs to the SURF6 family.</text>
</comment>
<feature type="compositionally biased region" description="Basic residues" evidence="4">
    <location>
        <begin position="125"/>
        <end position="147"/>
    </location>
</feature>
<feature type="compositionally biased region" description="Acidic residues" evidence="4">
    <location>
        <begin position="93"/>
        <end position="102"/>
    </location>
</feature>
<dbReference type="InterPro" id="IPR029188">
    <property type="entry name" value="Rrp14_N"/>
</dbReference>
<dbReference type="Pfam" id="PF15459">
    <property type="entry name" value="RRP14"/>
    <property type="match status" value="1"/>
</dbReference>
<comment type="caution">
    <text evidence="7">The sequence shown here is derived from an EMBL/GenBank/DDBJ whole genome shotgun (WGS) entry which is preliminary data.</text>
</comment>
<feature type="compositionally biased region" description="Basic and acidic residues" evidence="4">
    <location>
        <begin position="347"/>
        <end position="359"/>
    </location>
</feature>
<feature type="compositionally biased region" description="Basic and acidic residues" evidence="4">
    <location>
        <begin position="478"/>
        <end position="487"/>
    </location>
</feature>
<evidence type="ECO:0000313" key="7">
    <source>
        <dbReference type="EMBL" id="KAK4498327.1"/>
    </source>
</evidence>
<dbReference type="InterPro" id="IPR029190">
    <property type="entry name" value="Rrp14/SURF6_C"/>
</dbReference>
<feature type="compositionally biased region" description="Basic and acidic residues" evidence="4">
    <location>
        <begin position="317"/>
        <end position="338"/>
    </location>
</feature>
<evidence type="ECO:0000259" key="6">
    <source>
        <dbReference type="Pfam" id="PF15459"/>
    </source>
</evidence>
<dbReference type="Pfam" id="PF04935">
    <property type="entry name" value="SURF6"/>
    <property type="match status" value="1"/>
</dbReference>
<feature type="compositionally biased region" description="Basic and acidic residues" evidence="4">
    <location>
        <begin position="499"/>
        <end position="537"/>
    </location>
</feature>
<gene>
    <name evidence="7" type="ORF">PRZ48_010985</name>
</gene>
<dbReference type="InterPro" id="IPR007019">
    <property type="entry name" value="SURF6"/>
</dbReference>
<feature type="compositionally biased region" description="Low complexity" evidence="4">
    <location>
        <begin position="237"/>
        <end position="257"/>
    </location>
</feature>
<feature type="domain" description="Ribosomal RNA-processing protein 14/surfeit locus protein 6 C-terminal" evidence="5">
    <location>
        <begin position="346"/>
        <end position="541"/>
    </location>
</feature>